<sequence>MPVLAPRSPNNPSIPDIPGKTDISGVSGGSEQRLTQPVSAVLAAEFTAVPRPTVERCVADVLACAEHLGVEVTTAIIERIAREHLLAMINSAPPSSR</sequence>
<comment type="caution">
    <text evidence="2">The sequence shown here is derived from an EMBL/GenBank/DDBJ whole genome shotgun (WGS) entry which is preliminary data.</text>
</comment>
<organism evidence="2 3">
    <name type="scientific">Acrocarpospora macrocephala</name>
    <dbReference type="NCBI Taxonomy" id="150177"/>
    <lineage>
        <taxon>Bacteria</taxon>
        <taxon>Bacillati</taxon>
        <taxon>Actinomycetota</taxon>
        <taxon>Actinomycetes</taxon>
        <taxon>Streptosporangiales</taxon>
        <taxon>Streptosporangiaceae</taxon>
        <taxon>Acrocarpospora</taxon>
    </lineage>
</organism>
<reference evidence="2 3" key="1">
    <citation type="submission" date="2019-10" db="EMBL/GenBank/DDBJ databases">
        <title>Whole genome shotgun sequence of Acrocarpospora macrocephala NBRC 16266.</title>
        <authorList>
            <person name="Ichikawa N."/>
            <person name="Kimura A."/>
            <person name="Kitahashi Y."/>
            <person name="Komaki H."/>
            <person name="Oguchi A."/>
        </authorList>
    </citation>
    <scope>NUCLEOTIDE SEQUENCE [LARGE SCALE GENOMIC DNA]</scope>
    <source>
        <strain evidence="2 3">NBRC 16266</strain>
    </source>
</reference>
<protein>
    <submittedName>
        <fullName evidence="2">Uncharacterized protein</fullName>
    </submittedName>
</protein>
<keyword evidence="3" id="KW-1185">Reference proteome</keyword>
<name>A0A5M3X0K8_9ACTN</name>
<evidence type="ECO:0000313" key="3">
    <source>
        <dbReference type="Proteomes" id="UP000331127"/>
    </source>
</evidence>
<accession>A0A5M3X0K8</accession>
<evidence type="ECO:0000256" key="1">
    <source>
        <dbReference type="SAM" id="MobiDB-lite"/>
    </source>
</evidence>
<gene>
    <name evidence="2" type="ORF">Amac_067380</name>
</gene>
<evidence type="ECO:0000313" key="2">
    <source>
        <dbReference type="EMBL" id="GES13141.1"/>
    </source>
</evidence>
<feature type="region of interest" description="Disordered" evidence="1">
    <location>
        <begin position="1"/>
        <end position="34"/>
    </location>
</feature>
<proteinExistence type="predicted"/>
<dbReference type="EMBL" id="BLAE01000043">
    <property type="protein sequence ID" value="GES13141.1"/>
    <property type="molecule type" value="Genomic_DNA"/>
</dbReference>
<dbReference type="AlphaFoldDB" id="A0A5M3X0K8"/>
<dbReference type="Proteomes" id="UP000331127">
    <property type="component" value="Unassembled WGS sequence"/>
</dbReference>
<dbReference type="RefSeq" id="WP_307729787.1">
    <property type="nucleotide sequence ID" value="NZ_BAAAHL010000008.1"/>
</dbReference>